<evidence type="ECO:0000313" key="1">
    <source>
        <dbReference type="EMBL" id="RMZ96897.1"/>
    </source>
</evidence>
<sequence length="83" mass="9885">MKSLGDPLNELRTRVSEHTTVIFEIKSHLCQVFARFRILPMLWEMWPANSRMRNKPNGLVTHAVRSYLNTIFFKKYFTTLEII</sequence>
<protein>
    <submittedName>
        <fullName evidence="1">Uncharacterized protein</fullName>
    </submittedName>
</protein>
<gene>
    <name evidence="1" type="ORF">BpHYR1_050335</name>
</gene>
<name>A0A3M7PDV1_BRAPC</name>
<organism evidence="1 2">
    <name type="scientific">Brachionus plicatilis</name>
    <name type="common">Marine rotifer</name>
    <name type="synonym">Brachionus muelleri</name>
    <dbReference type="NCBI Taxonomy" id="10195"/>
    <lineage>
        <taxon>Eukaryota</taxon>
        <taxon>Metazoa</taxon>
        <taxon>Spiralia</taxon>
        <taxon>Gnathifera</taxon>
        <taxon>Rotifera</taxon>
        <taxon>Eurotatoria</taxon>
        <taxon>Monogononta</taxon>
        <taxon>Pseudotrocha</taxon>
        <taxon>Ploima</taxon>
        <taxon>Brachionidae</taxon>
        <taxon>Brachionus</taxon>
    </lineage>
</organism>
<comment type="caution">
    <text evidence="1">The sequence shown here is derived from an EMBL/GenBank/DDBJ whole genome shotgun (WGS) entry which is preliminary data.</text>
</comment>
<dbReference type="AlphaFoldDB" id="A0A3M7PDV1"/>
<reference evidence="1 2" key="1">
    <citation type="journal article" date="2018" name="Sci. Rep.">
        <title>Genomic signatures of local adaptation to the degree of environmental predictability in rotifers.</title>
        <authorList>
            <person name="Franch-Gras L."/>
            <person name="Hahn C."/>
            <person name="Garcia-Roger E.M."/>
            <person name="Carmona M.J."/>
            <person name="Serra M."/>
            <person name="Gomez A."/>
        </authorList>
    </citation>
    <scope>NUCLEOTIDE SEQUENCE [LARGE SCALE GENOMIC DNA]</scope>
    <source>
        <strain evidence="1">HYR1</strain>
    </source>
</reference>
<keyword evidence="2" id="KW-1185">Reference proteome</keyword>
<dbReference type="Proteomes" id="UP000276133">
    <property type="component" value="Unassembled WGS sequence"/>
</dbReference>
<accession>A0A3M7PDV1</accession>
<proteinExistence type="predicted"/>
<evidence type="ECO:0000313" key="2">
    <source>
        <dbReference type="Proteomes" id="UP000276133"/>
    </source>
</evidence>
<dbReference type="EMBL" id="REGN01011798">
    <property type="protein sequence ID" value="RMZ96897.1"/>
    <property type="molecule type" value="Genomic_DNA"/>
</dbReference>